<sequence length="307" mass="35720">MGKERHYGNKALKFKDTLLIKYFLKTKDFSSFAYFLAEIFKNQGWIPSESNLIIVYPSYISKIELNELKRILQEIMSFPKFAFIPNSAAILTALGKDTGTIIDFGHFSTRIEGIFKGFPNFESNFIFPIGGHHITQYLIDVIFEKYQYSSTHPLYSIAQKIKEDVVESSLRIDEIIDEIATGSQEYDFTIYLPDGNQLTINKEKFLASELYFIPELAHIRSDNLIEFIMRSIRAWERDQIPIMLENIVLCGQGVKIPNLKSKLQQQIKKRFPITLNVQIFEDSQNPNAIWKGASQIYRNSQKRMEWE</sequence>
<accession>A0ABY6HZ89</accession>
<dbReference type="SMART" id="SM00268">
    <property type="entry name" value="ACTIN"/>
    <property type="match status" value="1"/>
</dbReference>
<dbReference type="InterPro" id="IPR043129">
    <property type="entry name" value="ATPase_NBD"/>
</dbReference>
<proteinExistence type="predicted"/>
<name>A0ABY6HZ89_9ARCH</name>
<organism evidence="1 2">
    <name type="scientific">Candidatus Lokiarchaeum ossiferum</name>
    <dbReference type="NCBI Taxonomy" id="2951803"/>
    <lineage>
        <taxon>Archaea</taxon>
        <taxon>Promethearchaeati</taxon>
        <taxon>Promethearchaeota</taxon>
        <taxon>Promethearchaeia</taxon>
        <taxon>Promethearchaeales</taxon>
        <taxon>Promethearchaeaceae</taxon>
        <taxon>Candidatus Lokiarchaeum</taxon>
    </lineage>
</organism>
<keyword evidence="2" id="KW-1185">Reference proteome</keyword>
<dbReference type="PANTHER" id="PTHR11937">
    <property type="entry name" value="ACTIN"/>
    <property type="match status" value="1"/>
</dbReference>
<dbReference type="Gene3D" id="3.90.640.10">
    <property type="entry name" value="Actin, Chain A, domain 4"/>
    <property type="match status" value="1"/>
</dbReference>
<dbReference type="InterPro" id="IPR004000">
    <property type="entry name" value="Actin"/>
</dbReference>
<evidence type="ECO:0000313" key="2">
    <source>
        <dbReference type="Proteomes" id="UP001208689"/>
    </source>
</evidence>
<gene>
    <name evidence="1" type="ORF">NEF87_003932</name>
</gene>
<dbReference type="SUPFAM" id="SSF53067">
    <property type="entry name" value="Actin-like ATPase domain"/>
    <property type="match status" value="2"/>
</dbReference>
<dbReference type="Gene3D" id="3.30.420.40">
    <property type="match status" value="2"/>
</dbReference>
<dbReference type="EMBL" id="CP104013">
    <property type="protein sequence ID" value="UYP47647.1"/>
    <property type="molecule type" value="Genomic_DNA"/>
</dbReference>
<reference evidence="1" key="1">
    <citation type="submission" date="2022-09" db="EMBL/GenBank/DDBJ databases">
        <title>Actin cytoskeleton and complex cell architecture in an #Asgard archaeon.</title>
        <authorList>
            <person name="Ponce Toledo R.I."/>
            <person name="Schleper C."/>
            <person name="Rodrigues Oliveira T."/>
            <person name="Wollweber F."/>
            <person name="Xu J."/>
            <person name="Rittmann S."/>
            <person name="Klingl A."/>
            <person name="Pilhofer M."/>
        </authorList>
    </citation>
    <scope>NUCLEOTIDE SEQUENCE</scope>
    <source>
        <strain evidence="1">B-35</strain>
    </source>
</reference>
<dbReference type="Pfam" id="PF00022">
    <property type="entry name" value="Actin"/>
    <property type="match status" value="1"/>
</dbReference>
<protein>
    <submittedName>
        <fullName evidence="1">Uncharacterized protein</fullName>
    </submittedName>
</protein>
<evidence type="ECO:0000313" key="1">
    <source>
        <dbReference type="EMBL" id="UYP47647.1"/>
    </source>
</evidence>
<dbReference type="Proteomes" id="UP001208689">
    <property type="component" value="Chromosome"/>
</dbReference>